<name>A0ABV5KLM3_9BACL</name>
<keyword evidence="2" id="KW-1185">Reference proteome</keyword>
<protein>
    <submittedName>
        <fullName evidence="1">Pentapeptide repeat-containing protein</fullName>
    </submittedName>
</protein>
<proteinExistence type="predicted"/>
<dbReference type="RefSeq" id="WP_377493023.1">
    <property type="nucleotide sequence ID" value="NZ_JBHMDO010000017.1"/>
</dbReference>
<sequence>MQLSQKMVIDSKNGLELQDLRNEEVHMVCFKESDFHGIDMRSTKIAHTNFVNSRWEHIYFSNVHINFIQMGGTVFENIIRPNAAMSQLSDEPGTDGWVNVEPVVFKTSDLSTARFEKCDLTNVQIKECNIEGLSIDGILLTDLLENYKKNALID</sequence>
<reference evidence="1 2" key="1">
    <citation type="submission" date="2024-09" db="EMBL/GenBank/DDBJ databases">
        <authorList>
            <person name="Sun Q."/>
            <person name="Mori K."/>
        </authorList>
    </citation>
    <scope>NUCLEOTIDE SEQUENCE [LARGE SCALE GENOMIC DNA]</scope>
    <source>
        <strain evidence="1 2">TISTR 2452</strain>
    </source>
</reference>
<dbReference type="Gene3D" id="2.160.20.80">
    <property type="entry name" value="E3 ubiquitin-protein ligase SopA"/>
    <property type="match status" value="1"/>
</dbReference>
<dbReference type="Proteomes" id="UP001589747">
    <property type="component" value="Unassembled WGS sequence"/>
</dbReference>
<evidence type="ECO:0000313" key="1">
    <source>
        <dbReference type="EMBL" id="MFB9326074.1"/>
    </source>
</evidence>
<comment type="caution">
    <text evidence="1">The sequence shown here is derived from an EMBL/GenBank/DDBJ whole genome shotgun (WGS) entry which is preliminary data.</text>
</comment>
<accession>A0ABV5KLM3</accession>
<gene>
    <name evidence="1" type="ORF">ACFFSY_09145</name>
</gene>
<dbReference type="EMBL" id="JBHMDO010000017">
    <property type="protein sequence ID" value="MFB9326074.1"/>
    <property type="molecule type" value="Genomic_DNA"/>
</dbReference>
<dbReference type="SUPFAM" id="SSF141571">
    <property type="entry name" value="Pentapeptide repeat-like"/>
    <property type="match status" value="1"/>
</dbReference>
<organism evidence="1 2">
    <name type="scientific">Paenibacillus aurantiacus</name>
    <dbReference type="NCBI Taxonomy" id="1936118"/>
    <lineage>
        <taxon>Bacteria</taxon>
        <taxon>Bacillati</taxon>
        <taxon>Bacillota</taxon>
        <taxon>Bacilli</taxon>
        <taxon>Bacillales</taxon>
        <taxon>Paenibacillaceae</taxon>
        <taxon>Paenibacillus</taxon>
    </lineage>
</organism>
<evidence type="ECO:0000313" key="2">
    <source>
        <dbReference type="Proteomes" id="UP001589747"/>
    </source>
</evidence>